<dbReference type="Gene3D" id="3.10.450.50">
    <property type="match status" value="2"/>
</dbReference>
<comment type="caution">
    <text evidence="2">The sequence shown here is derived from an EMBL/GenBank/DDBJ whole genome shotgun (WGS) entry which is preliminary data.</text>
</comment>
<dbReference type="InterPro" id="IPR032710">
    <property type="entry name" value="NTF2-like_dom_sf"/>
</dbReference>
<evidence type="ECO:0000313" key="3">
    <source>
        <dbReference type="Proteomes" id="UP001285855"/>
    </source>
</evidence>
<evidence type="ECO:0000259" key="1">
    <source>
        <dbReference type="Pfam" id="PF12680"/>
    </source>
</evidence>
<gene>
    <name evidence="2" type="ORF">SNF14_06050</name>
</gene>
<dbReference type="Proteomes" id="UP001285855">
    <property type="component" value="Unassembled WGS sequence"/>
</dbReference>
<dbReference type="RefSeq" id="WP_320555270.1">
    <property type="nucleotide sequence ID" value="NZ_JAXDAE010000004.1"/>
</dbReference>
<feature type="domain" description="SnoaL-like" evidence="1">
    <location>
        <begin position="184"/>
        <end position="294"/>
    </location>
</feature>
<proteinExistence type="predicted"/>
<keyword evidence="3" id="KW-1185">Reference proteome</keyword>
<dbReference type="Pfam" id="PF12680">
    <property type="entry name" value="SnoaL_2"/>
    <property type="match status" value="1"/>
</dbReference>
<dbReference type="EMBL" id="JAXDAE010000004">
    <property type="protein sequence ID" value="MDY2586893.1"/>
    <property type="molecule type" value="Genomic_DNA"/>
</dbReference>
<reference evidence="2 3" key="1">
    <citation type="submission" date="2023-11" db="EMBL/GenBank/DDBJ databases">
        <title>Winogradskyella pelagius sp. nov., isolated from coastal sediment.</title>
        <authorList>
            <person name="Li F."/>
        </authorList>
    </citation>
    <scope>NUCLEOTIDE SEQUENCE [LARGE SCALE GENOMIC DNA]</scope>
    <source>
        <strain evidence="2 3">KCTC 23502</strain>
    </source>
</reference>
<organism evidence="2 3">
    <name type="scientific">Winogradskyella aquimaris</name>
    <dbReference type="NCBI Taxonomy" id="864074"/>
    <lineage>
        <taxon>Bacteria</taxon>
        <taxon>Pseudomonadati</taxon>
        <taxon>Bacteroidota</taxon>
        <taxon>Flavobacteriia</taxon>
        <taxon>Flavobacteriales</taxon>
        <taxon>Flavobacteriaceae</taxon>
        <taxon>Winogradskyella</taxon>
    </lineage>
</organism>
<name>A0ABU5EMU3_9FLAO</name>
<dbReference type="SUPFAM" id="SSF54427">
    <property type="entry name" value="NTF2-like"/>
    <property type="match status" value="2"/>
</dbReference>
<evidence type="ECO:0000313" key="2">
    <source>
        <dbReference type="EMBL" id="MDY2586893.1"/>
    </source>
</evidence>
<dbReference type="InterPro" id="IPR037401">
    <property type="entry name" value="SnoaL-like"/>
</dbReference>
<protein>
    <submittedName>
        <fullName evidence="2">Nuclear transport factor 2 family protein</fullName>
    </submittedName>
</protein>
<accession>A0ABU5EMU3</accession>
<sequence length="308" mass="36398">MKNYLILVMMMVTFIMHPQKKKNGTIYQDHPAIKMVEEMQQAFVEGDTLKVASYLSEDFRAFNGMETDPDNEGMTKSQFVRSSRGWKNNVDYLSISRYGGYPDALEYKESGLWVQTWDMLKGVHKTTGVKMTMPIHRIFKINDDNKIQMMITYDDGNVWTTMREAFNTRKNGNLYNAHENINTVRKMVRALEHGDIDKSFSYFTENARFRNLDMEEGEFNTVEEEKENFKKMAEVWEIESIDVVGYPDYLEYEISDTKVVQSWWNMRLKRKSDDKRVKIPVLLMHRFDDEGKIYNEMGYYTTSAMTEE</sequence>